<dbReference type="OMA" id="LLCCAKW"/>
<feature type="transmembrane region" description="Helical" evidence="2">
    <location>
        <begin position="105"/>
        <end position="126"/>
    </location>
</feature>
<feature type="transmembrane region" description="Helical" evidence="2">
    <location>
        <begin position="269"/>
        <end position="288"/>
    </location>
</feature>
<dbReference type="Proteomes" id="UP000191522">
    <property type="component" value="Unassembled WGS sequence"/>
</dbReference>
<feature type="region of interest" description="Disordered" evidence="1">
    <location>
        <begin position="299"/>
        <end position="347"/>
    </location>
</feature>
<evidence type="ECO:0000313" key="4">
    <source>
        <dbReference type="Proteomes" id="UP000191522"/>
    </source>
</evidence>
<comment type="caution">
    <text evidence="3">The sequence shown here is derived from an EMBL/GenBank/DDBJ whole genome shotgun (WGS) entry which is preliminary data.</text>
</comment>
<reference evidence="4" key="1">
    <citation type="journal article" date="2017" name="Nat. Microbiol.">
        <title>Global analysis of biosynthetic gene clusters reveals vast potential of secondary metabolite production in Penicillium species.</title>
        <authorList>
            <person name="Nielsen J.C."/>
            <person name="Grijseels S."/>
            <person name="Prigent S."/>
            <person name="Ji B."/>
            <person name="Dainat J."/>
            <person name="Nielsen K.F."/>
            <person name="Frisvad J.C."/>
            <person name="Workman M."/>
            <person name="Nielsen J."/>
        </authorList>
    </citation>
    <scope>NUCLEOTIDE SEQUENCE [LARGE SCALE GENOMIC DNA]</scope>
    <source>
        <strain evidence="4">IBT 11843</strain>
    </source>
</reference>
<keyword evidence="2" id="KW-1133">Transmembrane helix</keyword>
<name>A0A1V6PIR8_PENDC</name>
<keyword evidence="4" id="KW-1185">Reference proteome</keyword>
<feature type="transmembrane region" description="Helical" evidence="2">
    <location>
        <begin position="224"/>
        <end position="249"/>
    </location>
</feature>
<feature type="compositionally biased region" description="Low complexity" evidence="1">
    <location>
        <begin position="316"/>
        <end position="334"/>
    </location>
</feature>
<dbReference type="STRING" id="69771.A0A1V6PIR8"/>
<proteinExistence type="predicted"/>
<feature type="transmembrane region" description="Helical" evidence="2">
    <location>
        <begin position="65"/>
        <end position="85"/>
    </location>
</feature>
<evidence type="ECO:0000313" key="3">
    <source>
        <dbReference type="EMBL" id="OQD76542.1"/>
    </source>
</evidence>
<evidence type="ECO:0000256" key="1">
    <source>
        <dbReference type="SAM" id="MobiDB-lite"/>
    </source>
</evidence>
<keyword evidence="2" id="KW-0812">Transmembrane</keyword>
<organism evidence="3 4">
    <name type="scientific">Penicillium decumbens</name>
    <dbReference type="NCBI Taxonomy" id="69771"/>
    <lineage>
        <taxon>Eukaryota</taxon>
        <taxon>Fungi</taxon>
        <taxon>Dikarya</taxon>
        <taxon>Ascomycota</taxon>
        <taxon>Pezizomycotina</taxon>
        <taxon>Eurotiomycetes</taxon>
        <taxon>Eurotiomycetidae</taxon>
        <taxon>Eurotiales</taxon>
        <taxon>Aspergillaceae</taxon>
        <taxon>Penicillium</taxon>
    </lineage>
</organism>
<dbReference type="AlphaFoldDB" id="A0A1V6PIR8"/>
<keyword evidence="2" id="KW-0472">Membrane</keyword>
<evidence type="ECO:0000256" key="2">
    <source>
        <dbReference type="SAM" id="Phobius"/>
    </source>
</evidence>
<feature type="transmembrane region" description="Helical" evidence="2">
    <location>
        <begin position="34"/>
        <end position="58"/>
    </location>
</feature>
<feature type="transmembrane region" description="Helical" evidence="2">
    <location>
        <begin position="138"/>
        <end position="168"/>
    </location>
</feature>
<dbReference type="OrthoDB" id="4504921at2759"/>
<dbReference type="EMBL" id="MDYL01000004">
    <property type="protein sequence ID" value="OQD76542.1"/>
    <property type="molecule type" value="Genomic_DNA"/>
</dbReference>
<gene>
    <name evidence="3" type="ORF">PENDEC_c004G01924</name>
</gene>
<feature type="compositionally biased region" description="Polar residues" evidence="1">
    <location>
        <begin position="299"/>
        <end position="309"/>
    </location>
</feature>
<accession>A0A1V6PIR8</accession>
<feature type="transmembrane region" description="Helical" evidence="2">
    <location>
        <begin position="193"/>
        <end position="212"/>
    </location>
</feature>
<protein>
    <submittedName>
        <fullName evidence="3">Uncharacterized protein</fullName>
    </submittedName>
</protein>
<sequence>MSPSRGLFARYSYDNSWDREVRLSLDWIGMPKSLFIASFAFDVLTLAALICGVVWACLIRNHRGALKGVLTSLFAWLIAMVLLIIEESLVIAGAIVTQYYVIDLFLYDFFLLLSECMLIFVFYNIIHQLLQCLTDTGRPYAAVVILHWIVLALAVALSVASWVLYVVYDSMLVQGSLVYHLGMDYSKVESARVIFFWVISLEILAWSIFVTVKAGSHRFVSRMPAVALIIGSVFWFALNIMWAIVYIRYVIPDFVYSPRYLSTVESVCQFFFCVGIYVGILLCCMNWSKVGPDDKPAQTTQYGSVSTEYPTYPAEQTYPHYPQYPEQHPPHMQQAQDQQTHRQYEQQ</sequence>